<dbReference type="Proteomes" id="UP000315816">
    <property type="component" value="Unassembled WGS sequence"/>
</dbReference>
<comment type="caution">
    <text evidence="2">The sequence shown here is derived from an EMBL/GenBank/DDBJ whole genome shotgun (WGS) entry which is preliminary data.</text>
</comment>
<organism evidence="2 3">
    <name type="scientific">Aliiroseovarius halocynthiae</name>
    <dbReference type="NCBI Taxonomy" id="985055"/>
    <lineage>
        <taxon>Bacteria</taxon>
        <taxon>Pseudomonadati</taxon>
        <taxon>Pseudomonadota</taxon>
        <taxon>Alphaproteobacteria</taxon>
        <taxon>Rhodobacterales</taxon>
        <taxon>Paracoccaceae</taxon>
        <taxon>Aliiroseovarius</taxon>
    </lineage>
</organism>
<keyword evidence="2" id="KW-0413">Isomerase</keyword>
<protein>
    <submittedName>
        <fullName evidence="2">5-carboxymethyl-2-hydroxymuconate Delta-isomerase</fullName>
    </submittedName>
</protein>
<dbReference type="InterPro" id="IPR004220">
    <property type="entry name" value="5-COMe_2-OHmuconate_Isoase"/>
</dbReference>
<dbReference type="OrthoDB" id="9814215at2"/>
<gene>
    <name evidence="2" type="ORF">FIL88_08775</name>
</gene>
<dbReference type="AlphaFoldDB" id="A0A545SSH3"/>
<feature type="region of interest" description="Disordered" evidence="1">
    <location>
        <begin position="128"/>
        <end position="149"/>
    </location>
</feature>
<dbReference type="EMBL" id="VICH01000005">
    <property type="protein sequence ID" value="TQV67924.1"/>
    <property type="molecule type" value="Genomic_DNA"/>
</dbReference>
<feature type="compositionally biased region" description="Basic and acidic residues" evidence="1">
    <location>
        <begin position="128"/>
        <end position="139"/>
    </location>
</feature>
<evidence type="ECO:0000256" key="1">
    <source>
        <dbReference type="SAM" id="MobiDB-lite"/>
    </source>
</evidence>
<dbReference type="InterPro" id="IPR014347">
    <property type="entry name" value="Tautomerase/MIF_sf"/>
</dbReference>
<dbReference type="RefSeq" id="WP_142853356.1">
    <property type="nucleotide sequence ID" value="NZ_FXWW01000001.1"/>
</dbReference>
<name>A0A545SSH3_9RHOB</name>
<dbReference type="GO" id="GO:0008704">
    <property type="term" value="F:5-carboxymethyl-2-hydroxymuconate delta-isomerase activity"/>
    <property type="evidence" value="ECO:0007669"/>
    <property type="project" value="InterPro"/>
</dbReference>
<dbReference type="PANTHER" id="PTHR37950:SF1">
    <property type="entry name" value="4-HYDROXYPHENYLACETATE CATABOLISM PROTEIN"/>
    <property type="match status" value="1"/>
</dbReference>
<evidence type="ECO:0000313" key="2">
    <source>
        <dbReference type="EMBL" id="TQV67924.1"/>
    </source>
</evidence>
<dbReference type="SUPFAM" id="SSF55331">
    <property type="entry name" value="Tautomerase/MIF"/>
    <property type="match status" value="1"/>
</dbReference>
<dbReference type="CDD" id="cd00580">
    <property type="entry name" value="CHMI"/>
    <property type="match status" value="1"/>
</dbReference>
<proteinExistence type="predicted"/>
<dbReference type="PANTHER" id="PTHR37950">
    <property type="entry name" value="4-HYDROXYPHENYLACETATE CATABOLISM PROTEIN"/>
    <property type="match status" value="1"/>
</dbReference>
<keyword evidence="3" id="KW-1185">Reference proteome</keyword>
<accession>A0A545SSH3</accession>
<dbReference type="Gene3D" id="3.30.429.10">
    <property type="entry name" value="Macrophage Migration Inhibitory Factor"/>
    <property type="match status" value="1"/>
</dbReference>
<reference evidence="2 3" key="1">
    <citation type="submission" date="2019-06" db="EMBL/GenBank/DDBJ databases">
        <title>A novel species of marine bacteria.</title>
        <authorList>
            <person name="Wang Y."/>
        </authorList>
    </citation>
    <scope>NUCLEOTIDE SEQUENCE [LARGE SCALE GENOMIC DNA]</scope>
    <source>
        <strain evidence="2 3">MA1-10</strain>
    </source>
</reference>
<evidence type="ECO:0000313" key="3">
    <source>
        <dbReference type="Proteomes" id="UP000315816"/>
    </source>
</evidence>
<dbReference type="Pfam" id="PF02962">
    <property type="entry name" value="CHMI"/>
    <property type="match status" value="1"/>
</dbReference>
<sequence>MPHLSFEYSNGLGQQANLPVLAETMRAALVATGQCPIGGIRVRGFEADVDAIGDGAGGYHFVDMILRLGQGRDEATREAIADTLYSAVEDALRPQLGDTPFILSLEVQEIETRFSRKSWSTIHAVIRERTQDDTEETRSRAASGAPPRP</sequence>